<name>E0IA19_9BACL</name>
<proteinExistence type="predicted"/>
<feature type="domain" description="Copper amine oxidase-like N-terminal" evidence="2">
    <location>
        <begin position="85"/>
        <end position="161"/>
    </location>
</feature>
<dbReference type="STRING" id="717606.PaecuDRAFT_2508"/>
<dbReference type="OrthoDB" id="2556502at2"/>
<accession>E0IA19</accession>
<dbReference type="EMBL" id="AEDD01000006">
    <property type="protein sequence ID" value="EFM10596.1"/>
    <property type="molecule type" value="Genomic_DNA"/>
</dbReference>
<evidence type="ECO:0000259" key="2">
    <source>
        <dbReference type="Pfam" id="PF07833"/>
    </source>
</evidence>
<dbReference type="SUPFAM" id="SSF55383">
    <property type="entry name" value="Copper amine oxidase, domain N"/>
    <property type="match status" value="1"/>
</dbReference>
<dbReference type="Proteomes" id="UP000005387">
    <property type="component" value="Unassembled WGS sequence"/>
</dbReference>
<feature type="chain" id="PRO_5003136227" evidence="1">
    <location>
        <begin position="32"/>
        <end position="404"/>
    </location>
</feature>
<sequence>MSVKMRKALLVASAALVVAIAALPAIGQANAAANGQSSTPNAANKQKPWINHVIYNGYERSLSYPLLIEPGRVWMGVYDMSDLVMEYRREFDEKTGKITFTNPWRRIELQVGSKTALINGNKVMLAAAPKRHEGTVYLPVQLLTQLLGQEVTWDSKTLTLTVHVQSRVLAVGWLDVYFWVDKLYGNIYKAKKGERAVLISRATKDMRTAQYMEIDSLQNDRYLLRVLDRYAEPTQITKLLIEQNQLIAQAAVSYPGSWGLESIERSGNSLIMIDGLSVQLAEPGVETRKYNMKAYGVNEPFAVEAVFDDAMLVRAYSSRTLLLVDLREKKTYALYKLLLDEKEQKFIDDATAYNDGYPGDQLKLSGRKGDILTFKHTRLMEPFGEETLTFALPREVSSLPGATK</sequence>
<organism evidence="3 4">
    <name type="scientific">Paenibacillus curdlanolyticus YK9</name>
    <dbReference type="NCBI Taxonomy" id="717606"/>
    <lineage>
        <taxon>Bacteria</taxon>
        <taxon>Bacillati</taxon>
        <taxon>Bacillota</taxon>
        <taxon>Bacilli</taxon>
        <taxon>Bacillales</taxon>
        <taxon>Paenibacillaceae</taxon>
        <taxon>Paenibacillus</taxon>
    </lineage>
</organism>
<dbReference type="InterPro" id="IPR036582">
    <property type="entry name" value="Mao_N_sf"/>
</dbReference>
<dbReference type="AlphaFoldDB" id="E0IA19"/>
<feature type="signal peptide" evidence="1">
    <location>
        <begin position="1"/>
        <end position="31"/>
    </location>
</feature>
<keyword evidence="4" id="KW-1185">Reference proteome</keyword>
<reference evidence="3 4" key="1">
    <citation type="submission" date="2010-07" db="EMBL/GenBank/DDBJ databases">
        <title>The draft genome of Paenibacillus curdlanolyticus YK9.</title>
        <authorList>
            <consortium name="US DOE Joint Genome Institute (JGI-PGF)"/>
            <person name="Lucas S."/>
            <person name="Copeland A."/>
            <person name="Lapidus A."/>
            <person name="Cheng J.-F."/>
            <person name="Bruce D."/>
            <person name="Goodwin L."/>
            <person name="Pitluck S."/>
            <person name="Land M.L."/>
            <person name="Hauser L."/>
            <person name="Chang Y.-J."/>
            <person name="Jeffries C."/>
            <person name="Anderson I.J."/>
            <person name="Johnson E."/>
            <person name="Loganathan U."/>
            <person name="Mulhopadhyay B."/>
            <person name="Kyrpides N."/>
            <person name="Woyke T.J."/>
        </authorList>
    </citation>
    <scope>NUCLEOTIDE SEQUENCE [LARGE SCALE GENOMIC DNA]</scope>
    <source>
        <strain evidence="3 4">YK9</strain>
    </source>
</reference>
<dbReference type="Pfam" id="PF07833">
    <property type="entry name" value="Cu_amine_oxidN1"/>
    <property type="match status" value="1"/>
</dbReference>
<protein>
    <submittedName>
        <fullName evidence="3">Copper amine oxidase domain protein</fullName>
    </submittedName>
</protein>
<keyword evidence="1" id="KW-0732">Signal</keyword>
<dbReference type="RefSeq" id="WP_006038500.1">
    <property type="nucleotide sequence ID" value="NZ_AEDD01000006.1"/>
</dbReference>
<evidence type="ECO:0000313" key="4">
    <source>
        <dbReference type="Proteomes" id="UP000005387"/>
    </source>
</evidence>
<dbReference type="Gene3D" id="3.30.457.10">
    <property type="entry name" value="Copper amine oxidase-like, N-terminal domain"/>
    <property type="match status" value="1"/>
</dbReference>
<gene>
    <name evidence="3" type="ORF">PaecuDRAFT_2508</name>
</gene>
<evidence type="ECO:0000256" key="1">
    <source>
        <dbReference type="SAM" id="SignalP"/>
    </source>
</evidence>
<evidence type="ECO:0000313" key="3">
    <source>
        <dbReference type="EMBL" id="EFM10596.1"/>
    </source>
</evidence>
<dbReference type="InterPro" id="IPR012854">
    <property type="entry name" value="Cu_amine_oxidase-like_N"/>
</dbReference>
<dbReference type="eggNOG" id="ENOG50340IK">
    <property type="taxonomic scope" value="Bacteria"/>
</dbReference>